<evidence type="ECO:0000313" key="2">
    <source>
        <dbReference type="EMBL" id="CAL1581879.1"/>
    </source>
</evidence>
<name>A0AAV2JWF0_KNICA</name>
<proteinExistence type="predicted"/>
<evidence type="ECO:0000313" key="3">
    <source>
        <dbReference type="Proteomes" id="UP001497482"/>
    </source>
</evidence>
<reference evidence="2 3" key="1">
    <citation type="submission" date="2024-04" db="EMBL/GenBank/DDBJ databases">
        <authorList>
            <person name="Waldvogel A.-M."/>
            <person name="Schoenle A."/>
        </authorList>
    </citation>
    <scope>NUCLEOTIDE SEQUENCE [LARGE SCALE GENOMIC DNA]</scope>
</reference>
<dbReference type="Proteomes" id="UP001497482">
    <property type="component" value="Chromosome 15"/>
</dbReference>
<protein>
    <submittedName>
        <fullName evidence="2">Uncharacterized protein</fullName>
    </submittedName>
</protein>
<dbReference type="AlphaFoldDB" id="A0AAV2JWF0"/>
<accession>A0AAV2JWF0</accession>
<keyword evidence="3" id="KW-1185">Reference proteome</keyword>
<feature type="region of interest" description="Disordered" evidence="1">
    <location>
        <begin position="1"/>
        <end position="34"/>
    </location>
</feature>
<evidence type="ECO:0000256" key="1">
    <source>
        <dbReference type="SAM" id="MobiDB-lite"/>
    </source>
</evidence>
<sequence>MSDGQLSSRLSLERKRGLSHANAAAGTGDRGGSGLRTGVLCVLTDHCPSETCWGSAHKTESPLIRFRDSRSQAPPPGSCRCGKKMETRWFGTRLSASLYQRLSVTRSCKAVQRCNGIVRS</sequence>
<organism evidence="2 3">
    <name type="scientific">Knipowitschia caucasica</name>
    <name type="common">Caucasian dwarf goby</name>
    <name type="synonym">Pomatoschistus caucasicus</name>
    <dbReference type="NCBI Taxonomy" id="637954"/>
    <lineage>
        <taxon>Eukaryota</taxon>
        <taxon>Metazoa</taxon>
        <taxon>Chordata</taxon>
        <taxon>Craniata</taxon>
        <taxon>Vertebrata</taxon>
        <taxon>Euteleostomi</taxon>
        <taxon>Actinopterygii</taxon>
        <taxon>Neopterygii</taxon>
        <taxon>Teleostei</taxon>
        <taxon>Neoteleostei</taxon>
        <taxon>Acanthomorphata</taxon>
        <taxon>Gobiaria</taxon>
        <taxon>Gobiiformes</taxon>
        <taxon>Gobioidei</taxon>
        <taxon>Gobiidae</taxon>
        <taxon>Gobiinae</taxon>
        <taxon>Knipowitschia</taxon>
    </lineage>
</organism>
<gene>
    <name evidence="2" type="ORF">KC01_LOCUS12594</name>
</gene>
<feature type="compositionally biased region" description="Polar residues" evidence="1">
    <location>
        <begin position="1"/>
        <end position="10"/>
    </location>
</feature>
<dbReference type="EMBL" id="OZ035837">
    <property type="protein sequence ID" value="CAL1581879.1"/>
    <property type="molecule type" value="Genomic_DNA"/>
</dbReference>